<evidence type="ECO:0000256" key="8">
    <source>
        <dbReference type="ARBA" id="ARBA00022679"/>
    </source>
</evidence>
<comment type="subcellular location">
    <subcellularLocation>
        <location evidence="1">Cytoplasm</location>
    </subcellularLocation>
</comment>
<evidence type="ECO:0000256" key="9">
    <source>
        <dbReference type="ARBA" id="ARBA00048447"/>
    </source>
</evidence>
<dbReference type="GO" id="GO:0005829">
    <property type="term" value="C:cytosol"/>
    <property type="evidence" value="ECO:0007669"/>
    <property type="project" value="TreeGrafter"/>
</dbReference>
<comment type="similarity">
    <text evidence="3 10">Belongs to the PNP/UDP phosphorylase family.</text>
</comment>
<keyword evidence="8 10" id="KW-0808">Transferase</keyword>
<dbReference type="InterPro" id="IPR018016">
    <property type="entry name" value="Nucleoside_phosphorylase_CS"/>
</dbReference>
<dbReference type="EMBL" id="CP071793">
    <property type="protein sequence ID" value="QTD47807.1"/>
    <property type="molecule type" value="Genomic_DNA"/>
</dbReference>
<sequence length="255" mass="27322">MSEGNHDVFHLGLNRSDLEGAEIALIPGDPGRVPKIATHLENARDLANTREYRSMLGFSGETPVLVMSTGIGGPSAAIAVEELALLGVKRFLRIGTTGAIQPHIEASDVVITTAAVRMDGASRHIAPQEYPAVADFHMVRRLVAAAERIGARYHLGVTASSDTFYQGQGRKDSFRKGFVHRELANKIEELQNLNVLSYEMEAGTVLTQTSAYGLGGACISGVLVNRTRAEFPDAAVIGETVLKTIQVAIASLKED</sequence>
<evidence type="ECO:0000256" key="6">
    <source>
        <dbReference type="ARBA" id="ARBA00022490"/>
    </source>
</evidence>
<name>A0A8A4TE22_SULCO</name>
<comment type="function">
    <text evidence="10">Catalyzes the reversible phosphorylytic cleavage of uridine to uracil and ribose-1-phosphate.</text>
</comment>
<evidence type="ECO:0000259" key="11">
    <source>
        <dbReference type="Pfam" id="PF01048"/>
    </source>
</evidence>
<dbReference type="GO" id="GO:0009166">
    <property type="term" value="P:nucleotide catabolic process"/>
    <property type="evidence" value="ECO:0007669"/>
    <property type="project" value="InterPro"/>
</dbReference>
<feature type="domain" description="Nucleoside phosphorylase" evidence="11">
    <location>
        <begin position="22"/>
        <end position="224"/>
    </location>
</feature>
<evidence type="ECO:0000256" key="2">
    <source>
        <dbReference type="ARBA" id="ARBA00004825"/>
    </source>
</evidence>
<dbReference type="RefSeq" id="WP_237377473.1">
    <property type="nucleotide sequence ID" value="NZ_CP071793.1"/>
</dbReference>
<gene>
    <name evidence="12" type="primary">udp</name>
    <name evidence="12" type="ORF">J3U87_19640</name>
</gene>
<accession>A0A8A4TE22</accession>
<dbReference type="PANTHER" id="PTHR43691:SF11">
    <property type="entry name" value="FI09636P-RELATED"/>
    <property type="match status" value="1"/>
</dbReference>
<protein>
    <recommendedName>
        <fullName evidence="5 10">Uridine phosphorylase</fullName>
        <ecNumber evidence="4 10">2.4.2.3</ecNumber>
    </recommendedName>
</protein>
<dbReference type="GO" id="GO:0004850">
    <property type="term" value="F:uridine phosphorylase activity"/>
    <property type="evidence" value="ECO:0007669"/>
    <property type="project" value="UniProtKB-EC"/>
</dbReference>
<evidence type="ECO:0000256" key="10">
    <source>
        <dbReference type="RuleBase" id="RU361131"/>
    </source>
</evidence>
<dbReference type="InterPro" id="IPR010058">
    <property type="entry name" value="Uridine_phosphorylase"/>
</dbReference>
<dbReference type="PROSITE" id="PS01232">
    <property type="entry name" value="PNP_UDP_1"/>
    <property type="match status" value="1"/>
</dbReference>
<dbReference type="InterPro" id="IPR000845">
    <property type="entry name" value="Nucleoside_phosphorylase_d"/>
</dbReference>
<dbReference type="InterPro" id="IPR035994">
    <property type="entry name" value="Nucleoside_phosphorylase_sf"/>
</dbReference>
<evidence type="ECO:0000256" key="4">
    <source>
        <dbReference type="ARBA" id="ARBA00011888"/>
    </source>
</evidence>
<proteinExistence type="inferred from homology"/>
<dbReference type="NCBIfam" id="TIGR01718">
    <property type="entry name" value="Uridine-psphlse"/>
    <property type="match status" value="1"/>
</dbReference>
<reference evidence="12" key="1">
    <citation type="submission" date="2021-03" db="EMBL/GenBank/DDBJ databases">
        <title>Acanthopleuribacteraceae sp. M133.</title>
        <authorList>
            <person name="Wang G."/>
        </authorList>
    </citation>
    <scope>NUCLEOTIDE SEQUENCE</scope>
    <source>
        <strain evidence="12">M133</strain>
    </source>
</reference>
<dbReference type="GO" id="GO:0044206">
    <property type="term" value="P:UMP salvage"/>
    <property type="evidence" value="ECO:0007669"/>
    <property type="project" value="UniProtKB-UniPathway"/>
</dbReference>
<evidence type="ECO:0000313" key="13">
    <source>
        <dbReference type="Proteomes" id="UP000663929"/>
    </source>
</evidence>
<comment type="pathway">
    <text evidence="2 10">Pyrimidine metabolism; UMP biosynthesis via salvage pathway; uracil from uridine (phosphorylase route): step 1/1.</text>
</comment>
<evidence type="ECO:0000256" key="5">
    <source>
        <dbReference type="ARBA" id="ARBA00021980"/>
    </source>
</evidence>
<keyword evidence="6" id="KW-0963">Cytoplasm</keyword>
<keyword evidence="13" id="KW-1185">Reference proteome</keyword>
<keyword evidence="7 10" id="KW-0328">Glycosyltransferase</keyword>
<evidence type="ECO:0000313" key="12">
    <source>
        <dbReference type="EMBL" id="QTD47807.1"/>
    </source>
</evidence>
<dbReference type="AlphaFoldDB" id="A0A8A4TE22"/>
<organism evidence="12 13">
    <name type="scientific">Sulfidibacter corallicola</name>
    <dbReference type="NCBI Taxonomy" id="2818388"/>
    <lineage>
        <taxon>Bacteria</taxon>
        <taxon>Pseudomonadati</taxon>
        <taxon>Acidobacteriota</taxon>
        <taxon>Holophagae</taxon>
        <taxon>Acanthopleuribacterales</taxon>
        <taxon>Acanthopleuribacteraceae</taxon>
        <taxon>Sulfidibacter</taxon>
    </lineage>
</organism>
<dbReference type="Proteomes" id="UP000663929">
    <property type="component" value="Chromosome"/>
</dbReference>
<dbReference type="UniPathway" id="UPA00574">
    <property type="reaction ID" value="UER00633"/>
</dbReference>
<dbReference type="KEGG" id="scor:J3U87_19640"/>
<evidence type="ECO:0000256" key="3">
    <source>
        <dbReference type="ARBA" id="ARBA00010456"/>
    </source>
</evidence>
<dbReference type="Gene3D" id="3.40.50.1580">
    <property type="entry name" value="Nucleoside phosphorylase domain"/>
    <property type="match status" value="1"/>
</dbReference>
<dbReference type="EC" id="2.4.2.3" evidence="4 10"/>
<dbReference type="SUPFAM" id="SSF53167">
    <property type="entry name" value="Purine and uridine phosphorylases"/>
    <property type="match status" value="1"/>
</dbReference>
<dbReference type="PANTHER" id="PTHR43691">
    <property type="entry name" value="URIDINE PHOSPHORYLASE"/>
    <property type="match status" value="1"/>
</dbReference>
<dbReference type="Pfam" id="PF01048">
    <property type="entry name" value="PNP_UDP_1"/>
    <property type="match status" value="1"/>
</dbReference>
<evidence type="ECO:0000256" key="1">
    <source>
        <dbReference type="ARBA" id="ARBA00004496"/>
    </source>
</evidence>
<dbReference type="GO" id="GO:0009164">
    <property type="term" value="P:nucleoside catabolic process"/>
    <property type="evidence" value="ECO:0007669"/>
    <property type="project" value="UniProtKB-ARBA"/>
</dbReference>
<comment type="catalytic activity">
    <reaction evidence="9 10">
        <text>uridine + phosphate = alpha-D-ribose 1-phosphate + uracil</text>
        <dbReference type="Rhea" id="RHEA:24388"/>
        <dbReference type="ChEBI" id="CHEBI:16704"/>
        <dbReference type="ChEBI" id="CHEBI:17568"/>
        <dbReference type="ChEBI" id="CHEBI:43474"/>
        <dbReference type="ChEBI" id="CHEBI:57720"/>
        <dbReference type="EC" id="2.4.2.3"/>
    </reaction>
</comment>
<evidence type="ECO:0000256" key="7">
    <source>
        <dbReference type="ARBA" id="ARBA00022676"/>
    </source>
</evidence>
<dbReference type="CDD" id="cd17767">
    <property type="entry name" value="UP_EcUdp-like"/>
    <property type="match status" value="1"/>
</dbReference>
<dbReference type="NCBIfam" id="NF008383">
    <property type="entry name" value="PRK11178.1"/>
    <property type="match status" value="1"/>
</dbReference>